<dbReference type="AlphaFoldDB" id="A0A0F9IU08"/>
<organism evidence="2">
    <name type="scientific">marine sediment metagenome</name>
    <dbReference type="NCBI Taxonomy" id="412755"/>
    <lineage>
        <taxon>unclassified sequences</taxon>
        <taxon>metagenomes</taxon>
        <taxon>ecological metagenomes</taxon>
    </lineage>
</organism>
<evidence type="ECO:0000256" key="1">
    <source>
        <dbReference type="SAM" id="Coils"/>
    </source>
</evidence>
<name>A0A0F9IU08_9ZZZZ</name>
<gene>
    <name evidence="2" type="ORF">LCGC14_1538450</name>
</gene>
<proteinExistence type="predicted"/>
<reference evidence="2" key="1">
    <citation type="journal article" date="2015" name="Nature">
        <title>Complex archaea that bridge the gap between prokaryotes and eukaryotes.</title>
        <authorList>
            <person name="Spang A."/>
            <person name="Saw J.H."/>
            <person name="Jorgensen S.L."/>
            <person name="Zaremba-Niedzwiedzka K."/>
            <person name="Martijn J."/>
            <person name="Lind A.E."/>
            <person name="van Eijk R."/>
            <person name="Schleper C."/>
            <person name="Guy L."/>
            <person name="Ettema T.J."/>
        </authorList>
    </citation>
    <scope>NUCLEOTIDE SEQUENCE</scope>
</reference>
<comment type="caution">
    <text evidence="2">The sequence shown here is derived from an EMBL/GenBank/DDBJ whole genome shotgun (WGS) entry which is preliminary data.</text>
</comment>
<accession>A0A0F9IU08</accession>
<feature type="coiled-coil region" evidence="1">
    <location>
        <begin position="189"/>
        <end position="216"/>
    </location>
</feature>
<protein>
    <submittedName>
        <fullName evidence="2">Uncharacterized protein</fullName>
    </submittedName>
</protein>
<sequence length="304" mass="35679">MAKTESLAKNPKAMALLKKLSEQGWRDQKIRDALAQEFQCEWNIQTIRRNRKKMGIIKCESGKLDENRPTLSVPPPGLEDHEKASWFREQFLKSHLFGELKSQFHASEIQGYMEEYGDVCCQFEDIVTSEFFQIDDYLKHRILINRQLKLMKDLQFEISEVIQWISSHPFDSKELDMDPEQQKTLNRARVEQARRLDDLRSAMKSANDRYDKLCEVRQKIMVNLSATRKDRQEELRGGKDTFFQLVSNLQSSETEREKQGRYAKLTELAAKDVKKAFRQPVEFPDGQMRPIILDEFTDFDGDDS</sequence>
<dbReference type="EMBL" id="LAZR01011612">
    <property type="protein sequence ID" value="KKM60778.1"/>
    <property type="molecule type" value="Genomic_DNA"/>
</dbReference>
<evidence type="ECO:0000313" key="2">
    <source>
        <dbReference type="EMBL" id="KKM60778.1"/>
    </source>
</evidence>
<keyword evidence="1" id="KW-0175">Coiled coil</keyword>